<dbReference type="Proteomes" id="UP000324800">
    <property type="component" value="Unassembled WGS sequence"/>
</dbReference>
<dbReference type="Gene3D" id="1.25.10.10">
    <property type="entry name" value="Leucine-rich Repeat Variant"/>
    <property type="match status" value="1"/>
</dbReference>
<evidence type="ECO:0000256" key="1">
    <source>
        <dbReference type="SAM" id="MobiDB-lite"/>
    </source>
</evidence>
<sequence length="573" mass="65622">MEETTFRPDQTSLFGTTSGADIQTIIPSLIQDLESDVTNLHIPALRQLLEIILDNRENKDLTSKYKLMRLLNKFVENVEKNQEYVLSTTILHVIGVRNGSDNKMILACAATDSIILSLFSPDEKQSKSGSKSLCELIEENEIIRNSLMTTGFILKVQHSFTNNQQSSSSSSSSSSSQTEITTPYHVKCGILDVLLKLITSCDDLEPTSILIPILTEFQKNGEKEIKKKSENIFFLLNAKGINSPSSESESEQLKEKDCKIQQLEESNKLKDAEINKLKQENLKEKQEQEKERIEKERKDQEINKLKDQNQKEKQEKERERIEKDRKEEKIKKLKDENKKMKEENEKLKPKPPQDFPIAIHNPDPSDIDFSDIDGRMKKITNKQRRSKTISLTQILENGIWEIETEFSGDLQLTCIGVMKDSLNFLFRQHSTRCSDRCVSYSSKQWIDGQIFYKNNLTSGNEGYSAGQKVKQQFDSEKGTLIFFVDGVQEPVYISGIKEKVRFFICMYDASSSCTIRSLKKLSSPTSEHVPNEKAITNLTGDSNSKDKDQNKSKKLKNDIDKKKIYIPKDKKNK</sequence>
<dbReference type="EMBL" id="SNRW01000066">
    <property type="protein sequence ID" value="KAA6403744.1"/>
    <property type="molecule type" value="Genomic_DNA"/>
</dbReference>
<feature type="region of interest" description="Disordered" evidence="1">
    <location>
        <begin position="280"/>
        <end position="369"/>
    </location>
</feature>
<gene>
    <name evidence="2" type="ORF">EZS28_000724</name>
</gene>
<name>A0A5J4X9E2_9EUKA</name>
<organism evidence="2 3">
    <name type="scientific">Streblomastix strix</name>
    <dbReference type="NCBI Taxonomy" id="222440"/>
    <lineage>
        <taxon>Eukaryota</taxon>
        <taxon>Metamonada</taxon>
        <taxon>Preaxostyla</taxon>
        <taxon>Oxymonadida</taxon>
        <taxon>Streblomastigidae</taxon>
        <taxon>Streblomastix</taxon>
    </lineage>
</organism>
<proteinExistence type="predicted"/>
<feature type="compositionally biased region" description="Polar residues" evidence="1">
    <location>
        <begin position="523"/>
        <end position="540"/>
    </location>
</feature>
<dbReference type="InterPro" id="IPR043136">
    <property type="entry name" value="B30.2/SPRY_sf"/>
</dbReference>
<evidence type="ECO:0000313" key="2">
    <source>
        <dbReference type="EMBL" id="KAA6403744.1"/>
    </source>
</evidence>
<evidence type="ECO:0008006" key="4">
    <source>
        <dbReference type="Google" id="ProtNLM"/>
    </source>
</evidence>
<feature type="compositionally biased region" description="Basic and acidic residues" evidence="1">
    <location>
        <begin position="543"/>
        <end position="558"/>
    </location>
</feature>
<dbReference type="OrthoDB" id="195736at2759"/>
<dbReference type="SUPFAM" id="SSF48371">
    <property type="entry name" value="ARM repeat"/>
    <property type="match status" value="1"/>
</dbReference>
<comment type="caution">
    <text evidence="2">The sequence shown here is derived from an EMBL/GenBank/DDBJ whole genome shotgun (WGS) entry which is preliminary data.</text>
</comment>
<evidence type="ECO:0000313" key="3">
    <source>
        <dbReference type="Proteomes" id="UP000324800"/>
    </source>
</evidence>
<reference evidence="2 3" key="1">
    <citation type="submission" date="2019-03" db="EMBL/GenBank/DDBJ databases">
        <title>Single cell metagenomics reveals metabolic interactions within the superorganism composed of flagellate Streblomastix strix and complex community of Bacteroidetes bacteria on its surface.</title>
        <authorList>
            <person name="Treitli S.C."/>
            <person name="Kolisko M."/>
            <person name="Husnik F."/>
            <person name="Keeling P."/>
            <person name="Hampl V."/>
        </authorList>
    </citation>
    <scope>NUCLEOTIDE SEQUENCE [LARGE SCALE GENOMIC DNA]</scope>
    <source>
        <strain evidence="2">ST1C</strain>
    </source>
</reference>
<dbReference type="AlphaFoldDB" id="A0A5J4X9E2"/>
<protein>
    <recommendedName>
        <fullName evidence="4">B30.2/SPRY domain-containing protein</fullName>
    </recommendedName>
</protein>
<dbReference type="InterPro" id="IPR016024">
    <property type="entry name" value="ARM-type_fold"/>
</dbReference>
<feature type="compositionally biased region" description="Basic and acidic residues" evidence="1">
    <location>
        <begin position="280"/>
        <end position="348"/>
    </location>
</feature>
<dbReference type="InterPro" id="IPR011989">
    <property type="entry name" value="ARM-like"/>
</dbReference>
<accession>A0A5J4X9E2</accession>
<dbReference type="Gene3D" id="2.60.120.920">
    <property type="match status" value="1"/>
</dbReference>
<feature type="region of interest" description="Disordered" evidence="1">
    <location>
        <begin position="523"/>
        <end position="558"/>
    </location>
</feature>